<dbReference type="AlphaFoldDB" id="A0A0E0KSU7"/>
<dbReference type="EnsemblPlants" id="OPUNC04G16510.1">
    <property type="protein sequence ID" value="OPUNC04G16510.1"/>
    <property type="gene ID" value="OPUNC04G16510"/>
</dbReference>
<evidence type="ECO:0000313" key="1">
    <source>
        <dbReference type="EnsemblPlants" id="OPUNC04G16510.1"/>
    </source>
</evidence>
<keyword evidence="2" id="KW-1185">Reference proteome</keyword>
<accession>A0A0E0KSU7</accession>
<proteinExistence type="predicted"/>
<dbReference type="HOGENOM" id="CLU_1899599_0_0_1"/>
<dbReference type="Gramene" id="OPUNC04G16510.1">
    <property type="protein sequence ID" value="OPUNC04G16510.1"/>
    <property type="gene ID" value="OPUNC04G16510"/>
</dbReference>
<dbReference type="Proteomes" id="UP000026962">
    <property type="component" value="Chromosome 4"/>
</dbReference>
<reference evidence="1" key="1">
    <citation type="submission" date="2015-04" db="UniProtKB">
        <authorList>
            <consortium name="EnsemblPlants"/>
        </authorList>
    </citation>
    <scope>IDENTIFICATION</scope>
</reference>
<name>A0A0E0KSU7_ORYPU</name>
<reference evidence="1" key="2">
    <citation type="submission" date="2018-05" db="EMBL/GenBank/DDBJ databases">
        <title>OpunRS2 (Oryza punctata Reference Sequence Version 2).</title>
        <authorList>
            <person name="Zhang J."/>
            <person name="Kudrna D."/>
            <person name="Lee S."/>
            <person name="Talag J."/>
            <person name="Welchert J."/>
            <person name="Wing R.A."/>
        </authorList>
    </citation>
    <scope>NUCLEOTIDE SEQUENCE [LARGE SCALE GENOMIC DNA]</scope>
</reference>
<protein>
    <submittedName>
        <fullName evidence="1">Uncharacterized protein</fullName>
    </submittedName>
</protein>
<organism evidence="1">
    <name type="scientific">Oryza punctata</name>
    <name type="common">Red rice</name>
    <dbReference type="NCBI Taxonomy" id="4537"/>
    <lineage>
        <taxon>Eukaryota</taxon>
        <taxon>Viridiplantae</taxon>
        <taxon>Streptophyta</taxon>
        <taxon>Embryophyta</taxon>
        <taxon>Tracheophyta</taxon>
        <taxon>Spermatophyta</taxon>
        <taxon>Magnoliopsida</taxon>
        <taxon>Liliopsida</taxon>
        <taxon>Poales</taxon>
        <taxon>Poaceae</taxon>
        <taxon>BOP clade</taxon>
        <taxon>Oryzoideae</taxon>
        <taxon>Oryzeae</taxon>
        <taxon>Oryzinae</taxon>
        <taxon>Oryza</taxon>
    </lineage>
</organism>
<evidence type="ECO:0000313" key="2">
    <source>
        <dbReference type="Proteomes" id="UP000026962"/>
    </source>
</evidence>
<sequence>MRTRAPTTRWRRSSWRGGALRVDKVDGRWSQGASYMTRDHRIVLLAKSSLLVSIAMTVYSHIELKAQTCQAKGITSSTYSIKQEPGSNKPPPQCIFSSCTLLKNHVQQGLAGAGARDLLSSSLSGEAVGRGLGQ</sequence>